<keyword evidence="1" id="KW-0678">Repressor</keyword>
<dbReference type="PANTHER" id="PTHR30055:SF229">
    <property type="entry name" value="HTH-TYPE TRANSCRIPTIONAL REPRESSOR RV1474C"/>
    <property type="match status" value="1"/>
</dbReference>
<feature type="domain" description="HTH tetR-type" evidence="6">
    <location>
        <begin position="10"/>
        <end position="70"/>
    </location>
</feature>
<protein>
    <submittedName>
        <fullName evidence="7">TetR/AcrR family transcriptional regulator</fullName>
    </submittedName>
</protein>
<dbReference type="InterPro" id="IPR050109">
    <property type="entry name" value="HTH-type_TetR-like_transc_reg"/>
</dbReference>
<proteinExistence type="predicted"/>
<dbReference type="InterPro" id="IPR001647">
    <property type="entry name" value="HTH_TetR"/>
</dbReference>
<dbReference type="RefSeq" id="WP_344294405.1">
    <property type="nucleotide sequence ID" value="NZ_BAAAPF010000349.1"/>
</dbReference>
<dbReference type="PROSITE" id="PS01081">
    <property type="entry name" value="HTH_TETR_1"/>
    <property type="match status" value="1"/>
</dbReference>
<evidence type="ECO:0000256" key="1">
    <source>
        <dbReference type="ARBA" id="ARBA00022491"/>
    </source>
</evidence>
<evidence type="ECO:0000313" key="8">
    <source>
        <dbReference type="Proteomes" id="UP001500443"/>
    </source>
</evidence>
<organism evidence="7 8">
    <name type="scientific">Streptomyces synnematoformans</name>
    <dbReference type="NCBI Taxonomy" id="415721"/>
    <lineage>
        <taxon>Bacteria</taxon>
        <taxon>Bacillati</taxon>
        <taxon>Actinomycetota</taxon>
        <taxon>Actinomycetes</taxon>
        <taxon>Kitasatosporales</taxon>
        <taxon>Streptomycetaceae</taxon>
        <taxon>Streptomyces</taxon>
    </lineage>
</organism>
<dbReference type="PRINTS" id="PR00455">
    <property type="entry name" value="HTHTETR"/>
</dbReference>
<name>A0ABN1ZSQ3_9ACTN</name>
<keyword evidence="4" id="KW-0804">Transcription</keyword>
<dbReference type="SUPFAM" id="SSF48498">
    <property type="entry name" value="Tetracyclin repressor-like, C-terminal domain"/>
    <property type="match status" value="1"/>
</dbReference>
<dbReference type="PANTHER" id="PTHR30055">
    <property type="entry name" value="HTH-TYPE TRANSCRIPTIONAL REGULATOR RUTR"/>
    <property type="match status" value="1"/>
</dbReference>
<dbReference type="EMBL" id="BAAAPF010000349">
    <property type="protein sequence ID" value="GAA1503656.1"/>
    <property type="molecule type" value="Genomic_DNA"/>
</dbReference>
<evidence type="ECO:0000256" key="3">
    <source>
        <dbReference type="ARBA" id="ARBA00023125"/>
    </source>
</evidence>
<dbReference type="Pfam" id="PF00440">
    <property type="entry name" value="TetR_N"/>
    <property type="match status" value="1"/>
</dbReference>
<evidence type="ECO:0000256" key="5">
    <source>
        <dbReference type="PROSITE-ProRule" id="PRU00335"/>
    </source>
</evidence>
<comment type="caution">
    <text evidence="7">The sequence shown here is derived from an EMBL/GenBank/DDBJ whole genome shotgun (WGS) entry which is preliminary data.</text>
</comment>
<accession>A0ABN1ZSQ3</accession>
<keyword evidence="2" id="KW-0805">Transcription regulation</keyword>
<gene>
    <name evidence="7" type="ORF">GCM10009802_60420</name>
</gene>
<reference evidence="7 8" key="1">
    <citation type="journal article" date="2019" name="Int. J. Syst. Evol. Microbiol.">
        <title>The Global Catalogue of Microorganisms (GCM) 10K type strain sequencing project: providing services to taxonomists for standard genome sequencing and annotation.</title>
        <authorList>
            <consortium name="The Broad Institute Genomics Platform"/>
            <consortium name="The Broad Institute Genome Sequencing Center for Infectious Disease"/>
            <person name="Wu L."/>
            <person name="Ma J."/>
        </authorList>
    </citation>
    <scope>NUCLEOTIDE SEQUENCE [LARGE SCALE GENOMIC DNA]</scope>
    <source>
        <strain evidence="7 8">JCM 15481</strain>
    </source>
</reference>
<sequence>MARVSQAHLDARRRQILDGARRCFTRNGFHATSMQDVFQETGLSAGAVYRYFRGKDELITAVADEAFEWMRDAFESATREAPLRPLGEVIGGVLSRALEEQARRAGVDRPSAFAELIVQVWSETLRNKQLAATLHAGYDRMRGMWGEVVRAYQEAGHLRADVPTDDVVRTLMALTQGFIVQRALFKDVDSAILRNGLHALMAADGSGRRAP</sequence>
<dbReference type="Proteomes" id="UP001500443">
    <property type="component" value="Unassembled WGS sequence"/>
</dbReference>
<evidence type="ECO:0000313" key="7">
    <source>
        <dbReference type="EMBL" id="GAA1503656.1"/>
    </source>
</evidence>
<dbReference type="Gene3D" id="1.10.357.10">
    <property type="entry name" value="Tetracycline Repressor, domain 2"/>
    <property type="match status" value="1"/>
</dbReference>
<evidence type="ECO:0000259" key="6">
    <source>
        <dbReference type="PROSITE" id="PS50977"/>
    </source>
</evidence>
<keyword evidence="8" id="KW-1185">Reference proteome</keyword>
<dbReference type="InterPro" id="IPR039538">
    <property type="entry name" value="BetI_C"/>
</dbReference>
<evidence type="ECO:0000256" key="4">
    <source>
        <dbReference type="ARBA" id="ARBA00023163"/>
    </source>
</evidence>
<dbReference type="InterPro" id="IPR036271">
    <property type="entry name" value="Tet_transcr_reg_TetR-rel_C_sf"/>
</dbReference>
<evidence type="ECO:0000256" key="2">
    <source>
        <dbReference type="ARBA" id="ARBA00023015"/>
    </source>
</evidence>
<dbReference type="PROSITE" id="PS50977">
    <property type="entry name" value="HTH_TETR_2"/>
    <property type="match status" value="1"/>
</dbReference>
<feature type="DNA-binding region" description="H-T-H motif" evidence="5">
    <location>
        <begin position="33"/>
        <end position="52"/>
    </location>
</feature>
<dbReference type="InterPro" id="IPR009057">
    <property type="entry name" value="Homeodomain-like_sf"/>
</dbReference>
<dbReference type="InterPro" id="IPR023772">
    <property type="entry name" value="DNA-bd_HTH_TetR-type_CS"/>
</dbReference>
<keyword evidence="3 5" id="KW-0238">DNA-binding</keyword>
<dbReference type="SUPFAM" id="SSF46689">
    <property type="entry name" value="Homeodomain-like"/>
    <property type="match status" value="1"/>
</dbReference>
<dbReference type="Pfam" id="PF13977">
    <property type="entry name" value="TetR_C_6"/>
    <property type="match status" value="1"/>
</dbReference>